<reference evidence="3" key="1">
    <citation type="submission" date="2017-02" db="EMBL/GenBank/DDBJ databases">
        <title>Comparative genomics and description of representatives of a novel lineage of planctomycetes thriving in anoxic sediments.</title>
        <authorList>
            <person name="Spring S."/>
            <person name="Bunk B."/>
            <person name="Sproer C."/>
        </authorList>
    </citation>
    <scope>NUCLEOTIDE SEQUENCE [LARGE SCALE GENOMIC DNA]</scope>
    <source>
        <strain evidence="3">SM-Chi-D1</strain>
    </source>
</reference>
<protein>
    <submittedName>
        <fullName evidence="2">Uncharacterized protein</fullName>
    </submittedName>
</protein>
<dbReference type="KEGG" id="pbas:SMSP2_01410"/>
<evidence type="ECO:0000256" key="1">
    <source>
        <dbReference type="SAM" id="MobiDB-lite"/>
    </source>
</evidence>
<sequence length="180" mass="20204">MPLAVVGLMITTAVTTTVIKEKAEFFLFSKESKKDYVANVAAEAALEEAINISRRIHREKRLPNQSKSAASKISSERQPVQQQGSDYVTKDGSLSICKHDSVKQNRNRITIPQKYIYVTPVRGFYQTIRAAANYYVIKTDSNFTDFEVTGYGQCGKVKSDFLAKLRGGKNGLETIYKESY</sequence>
<feature type="region of interest" description="Disordered" evidence="1">
    <location>
        <begin position="61"/>
        <end position="87"/>
    </location>
</feature>
<dbReference type="AlphaFoldDB" id="A0A1Q2MEC1"/>
<dbReference type="Proteomes" id="UP000188181">
    <property type="component" value="Chromosome"/>
</dbReference>
<proteinExistence type="predicted"/>
<organism evidence="2 3">
    <name type="scientific">Limihaloglobus sulfuriphilus</name>
    <dbReference type="NCBI Taxonomy" id="1851148"/>
    <lineage>
        <taxon>Bacteria</taxon>
        <taxon>Pseudomonadati</taxon>
        <taxon>Planctomycetota</taxon>
        <taxon>Phycisphaerae</taxon>
        <taxon>Sedimentisphaerales</taxon>
        <taxon>Sedimentisphaeraceae</taxon>
        <taxon>Limihaloglobus</taxon>
    </lineage>
</organism>
<evidence type="ECO:0000313" key="2">
    <source>
        <dbReference type="EMBL" id="AQQ71046.1"/>
    </source>
</evidence>
<dbReference type="EMBL" id="CP019646">
    <property type="protein sequence ID" value="AQQ71046.1"/>
    <property type="molecule type" value="Genomic_DNA"/>
</dbReference>
<accession>A0A1Q2MEC1</accession>
<gene>
    <name evidence="2" type="ORF">SMSP2_01410</name>
</gene>
<name>A0A1Q2MEC1_9BACT</name>
<feature type="compositionally biased region" description="Polar residues" evidence="1">
    <location>
        <begin position="63"/>
        <end position="86"/>
    </location>
</feature>
<evidence type="ECO:0000313" key="3">
    <source>
        <dbReference type="Proteomes" id="UP000188181"/>
    </source>
</evidence>
<keyword evidence="3" id="KW-1185">Reference proteome</keyword>